<reference evidence="7 8" key="1">
    <citation type="submission" date="2019-11" db="EMBL/GenBank/DDBJ databases">
        <title>Type strains purchased from KCTC, JCM and DSMZ.</title>
        <authorList>
            <person name="Lu H."/>
        </authorList>
    </citation>
    <scope>NUCLEOTIDE SEQUENCE [LARGE SCALE GENOMIC DNA]</scope>
    <source>
        <strain evidence="7 8">KCTC 22382</strain>
    </source>
</reference>
<keyword evidence="4 7" id="KW-0418">Kinase</keyword>
<keyword evidence="2" id="KW-0808">Transferase</keyword>
<keyword evidence="8" id="KW-1185">Reference proteome</keyword>
<dbReference type="Gene3D" id="3.40.1190.20">
    <property type="match status" value="1"/>
</dbReference>
<evidence type="ECO:0000256" key="5">
    <source>
        <dbReference type="ARBA" id="ARBA00022840"/>
    </source>
</evidence>
<dbReference type="InterPro" id="IPR050306">
    <property type="entry name" value="PfkB_Carbo_kinase"/>
</dbReference>
<name>A0A6L6PAX7_9BURK</name>
<dbReference type="EMBL" id="WNKY01000001">
    <property type="protein sequence ID" value="MTV36060.1"/>
    <property type="molecule type" value="Genomic_DNA"/>
</dbReference>
<dbReference type="GO" id="GO:0016301">
    <property type="term" value="F:kinase activity"/>
    <property type="evidence" value="ECO:0007669"/>
    <property type="project" value="UniProtKB-KW"/>
</dbReference>
<proteinExistence type="inferred from homology"/>
<keyword evidence="5" id="KW-0067">ATP-binding</keyword>
<dbReference type="InterPro" id="IPR011611">
    <property type="entry name" value="PfkB_dom"/>
</dbReference>
<evidence type="ECO:0000256" key="1">
    <source>
        <dbReference type="ARBA" id="ARBA00010688"/>
    </source>
</evidence>
<dbReference type="SUPFAM" id="SSF53613">
    <property type="entry name" value="Ribokinase-like"/>
    <property type="match status" value="1"/>
</dbReference>
<accession>A0A6L6PAX7</accession>
<dbReference type="PRINTS" id="PR00990">
    <property type="entry name" value="RIBOKINASE"/>
</dbReference>
<evidence type="ECO:0000313" key="8">
    <source>
        <dbReference type="Proteomes" id="UP000475582"/>
    </source>
</evidence>
<dbReference type="AlphaFoldDB" id="A0A6L6PAX7"/>
<dbReference type="GO" id="GO:0005524">
    <property type="term" value="F:ATP binding"/>
    <property type="evidence" value="ECO:0007669"/>
    <property type="project" value="UniProtKB-KW"/>
</dbReference>
<dbReference type="PANTHER" id="PTHR43085:SF1">
    <property type="entry name" value="PSEUDOURIDINE KINASE-RELATED"/>
    <property type="match status" value="1"/>
</dbReference>
<comment type="caution">
    <text evidence="7">The sequence shown here is derived from an EMBL/GenBank/DDBJ whole genome shotgun (WGS) entry which is preliminary data.</text>
</comment>
<dbReference type="Proteomes" id="UP000475582">
    <property type="component" value="Unassembled WGS sequence"/>
</dbReference>
<evidence type="ECO:0000313" key="7">
    <source>
        <dbReference type="EMBL" id="MTV36060.1"/>
    </source>
</evidence>
<dbReference type="InterPro" id="IPR029056">
    <property type="entry name" value="Ribokinase-like"/>
</dbReference>
<evidence type="ECO:0000259" key="6">
    <source>
        <dbReference type="Pfam" id="PF00294"/>
    </source>
</evidence>
<dbReference type="RefSeq" id="WP_155461421.1">
    <property type="nucleotide sequence ID" value="NZ_WNKY01000001.1"/>
</dbReference>
<evidence type="ECO:0000256" key="2">
    <source>
        <dbReference type="ARBA" id="ARBA00022679"/>
    </source>
</evidence>
<feature type="domain" description="Carbohydrate kinase PfkB" evidence="6">
    <location>
        <begin position="11"/>
        <end position="290"/>
    </location>
</feature>
<keyword evidence="3" id="KW-0547">Nucleotide-binding</keyword>
<comment type="similarity">
    <text evidence="1">Belongs to the carbohydrate kinase PfkB family.</text>
</comment>
<gene>
    <name evidence="7" type="ORF">GM676_00485</name>
</gene>
<organism evidence="7 8">
    <name type="scientific">Duganella radicis</name>
    <dbReference type="NCBI Taxonomy" id="551988"/>
    <lineage>
        <taxon>Bacteria</taxon>
        <taxon>Pseudomonadati</taxon>
        <taxon>Pseudomonadota</taxon>
        <taxon>Betaproteobacteria</taxon>
        <taxon>Burkholderiales</taxon>
        <taxon>Oxalobacteraceae</taxon>
        <taxon>Telluria group</taxon>
        <taxon>Duganella</taxon>
    </lineage>
</organism>
<dbReference type="InterPro" id="IPR002139">
    <property type="entry name" value="Ribo/fructo_kinase"/>
</dbReference>
<dbReference type="PANTHER" id="PTHR43085">
    <property type="entry name" value="HEXOKINASE FAMILY MEMBER"/>
    <property type="match status" value="1"/>
</dbReference>
<evidence type="ECO:0000256" key="3">
    <source>
        <dbReference type="ARBA" id="ARBA00022741"/>
    </source>
</evidence>
<protein>
    <submittedName>
        <fullName evidence="7">Carbohydrate kinase</fullName>
    </submittedName>
</protein>
<evidence type="ECO:0000256" key="4">
    <source>
        <dbReference type="ARBA" id="ARBA00022777"/>
    </source>
</evidence>
<dbReference type="OrthoDB" id="9779730at2"/>
<sequence length="314" mass="33134">MNTLPLFVSAGEALTDLVRTGPDQWTSLTGGAGLNVARAMARLGVPSAFAGAISNDVFGLALQASAQEAGLDPRFLQLNDRPPLLAVVHETAPPDYFFIGENSADQQFAPWDLPAGWEREARCVHFGGISLARPPLADRLLSLACGLKSAGVKISYDPNFRKLMDERYDPMLRKMAALADVIKVSDEDLTGLFRTTDLRQALASLRALNPEASILLTCGAAGAEFHSGGQAWHARPPAIKVADTIGAGDASICALLYSLMQYPQATGMGHLRMAVAAGAAACMQAGATPPTLKQIEALAPSVYVTQEESTVCVA</sequence>
<dbReference type="Pfam" id="PF00294">
    <property type="entry name" value="PfkB"/>
    <property type="match status" value="1"/>
</dbReference>
<dbReference type="CDD" id="cd01167">
    <property type="entry name" value="bac_FRK"/>
    <property type="match status" value="1"/>
</dbReference>